<evidence type="ECO:0000256" key="2">
    <source>
        <dbReference type="ARBA" id="ARBA00022814"/>
    </source>
</evidence>
<keyword evidence="9" id="KW-1185">Reference proteome</keyword>
<accession>A0A5R9GQM1</accession>
<dbReference type="GO" id="GO:0031564">
    <property type="term" value="P:transcription antitermination"/>
    <property type="evidence" value="ECO:0007669"/>
    <property type="project" value="UniProtKB-KW"/>
</dbReference>
<sequence>MANRHQARESALETLYAWSSAAQDGGMIPDLLATRLQHEEREDQDEAYLREAVYAITDHVDALDEIIKTAVRGRSLRSVAQVEINVIRLAVWEMQNRLEIPYRVIINEALELTRDYAGEAPRGFINGVLDNLARQLRPDEVKDKK</sequence>
<proteinExistence type="inferred from homology"/>
<dbReference type="Proteomes" id="UP000306585">
    <property type="component" value="Unassembled WGS sequence"/>
</dbReference>
<evidence type="ECO:0000256" key="1">
    <source>
        <dbReference type="ARBA" id="ARBA00005952"/>
    </source>
</evidence>
<evidence type="ECO:0000313" key="9">
    <source>
        <dbReference type="Proteomes" id="UP000306585"/>
    </source>
</evidence>
<evidence type="ECO:0000313" key="8">
    <source>
        <dbReference type="EMBL" id="TLS67898.1"/>
    </source>
</evidence>
<comment type="function">
    <text evidence="6">Involved in transcription antitermination. Required for transcription of ribosomal RNA (rRNA) genes. Binds specifically to the boxA antiterminator sequence of the ribosomal RNA (rrn) operons.</text>
</comment>
<dbReference type="EMBL" id="VBRY01000004">
    <property type="protein sequence ID" value="TLS67898.1"/>
    <property type="molecule type" value="Genomic_DNA"/>
</dbReference>
<dbReference type="Pfam" id="PF01029">
    <property type="entry name" value="NusB"/>
    <property type="match status" value="1"/>
</dbReference>
<dbReference type="NCBIfam" id="TIGR01951">
    <property type="entry name" value="nusB"/>
    <property type="match status" value="1"/>
</dbReference>
<dbReference type="PANTHER" id="PTHR11078">
    <property type="entry name" value="N UTILIZATION SUBSTANCE PROTEIN B-RELATED"/>
    <property type="match status" value="1"/>
</dbReference>
<reference evidence="8 9" key="1">
    <citation type="journal article" date="2019" name="Appl. Environ. Microbiol.">
        <title>Environmental Evidence and Genomic Insight of Iron-oxidizing Bacteria Preference Towards More Corrosion Resistant Stainless Steel at Higher Salinities.</title>
        <authorList>
            <person name="Garrison C.E."/>
            <person name="Price K.A."/>
            <person name="Field E.K."/>
        </authorList>
    </citation>
    <scope>NUCLEOTIDE SEQUENCE [LARGE SCALE GENOMIC DNA]</scope>
    <source>
        <strain evidence="8 9">P3</strain>
    </source>
</reference>
<evidence type="ECO:0000256" key="6">
    <source>
        <dbReference type="HAMAP-Rule" id="MF_00073"/>
    </source>
</evidence>
<dbReference type="GO" id="GO:0005829">
    <property type="term" value="C:cytosol"/>
    <property type="evidence" value="ECO:0007669"/>
    <property type="project" value="TreeGrafter"/>
</dbReference>
<name>A0A5R9GQM1_9PROT</name>
<dbReference type="InterPro" id="IPR011605">
    <property type="entry name" value="NusB_fam"/>
</dbReference>
<dbReference type="InterPro" id="IPR035926">
    <property type="entry name" value="NusB-like_sf"/>
</dbReference>
<evidence type="ECO:0000256" key="5">
    <source>
        <dbReference type="ARBA" id="ARBA00023163"/>
    </source>
</evidence>
<evidence type="ECO:0000256" key="4">
    <source>
        <dbReference type="ARBA" id="ARBA00023015"/>
    </source>
</evidence>
<feature type="domain" description="NusB/RsmB/TIM44" evidence="7">
    <location>
        <begin position="5"/>
        <end position="134"/>
    </location>
</feature>
<dbReference type="Gene3D" id="1.10.940.10">
    <property type="entry name" value="NusB-like"/>
    <property type="match status" value="1"/>
</dbReference>
<evidence type="ECO:0000256" key="3">
    <source>
        <dbReference type="ARBA" id="ARBA00022884"/>
    </source>
</evidence>
<dbReference type="AlphaFoldDB" id="A0A5R9GQM1"/>
<dbReference type="RefSeq" id="WP_138238794.1">
    <property type="nucleotide sequence ID" value="NZ_VBRY01000004.1"/>
</dbReference>
<dbReference type="GO" id="GO:0006353">
    <property type="term" value="P:DNA-templated transcription termination"/>
    <property type="evidence" value="ECO:0007669"/>
    <property type="project" value="UniProtKB-UniRule"/>
</dbReference>
<organism evidence="8 9">
    <name type="scientific">Mariprofundus erugo</name>
    <dbReference type="NCBI Taxonomy" id="2528639"/>
    <lineage>
        <taxon>Bacteria</taxon>
        <taxon>Pseudomonadati</taxon>
        <taxon>Pseudomonadota</taxon>
        <taxon>Candidatius Mariprofundia</taxon>
        <taxon>Mariprofundales</taxon>
        <taxon>Mariprofundaceae</taxon>
        <taxon>Mariprofundus</taxon>
    </lineage>
</organism>
<evidence type="ECO:0000259" key="7">
    <source>
        <dbReference type="Pfam" id="PF01029"/>
    </source>
</evidence>
<dbReference type="PANTHER" id="PTHR11078:SF3">
    <property type="entry name" value="ANTITERMINATION NUSB DOMAIN-CONTAINING PROTEIN"/>
    <property type="match status" value="1"/>
</dbReference>
<keyword evidence="5 6" id="KW-0804">Transcription</keyword>
<comment type="caution">
    <text evidence="8">The sequence shown here is derived from an EMBL/GenBank/DDBJ whole genome shotgun (WGS) entry which is preliminary data.</text>
</comment>
<dbReference type="HAMAP" id="MF_00073">
    <property type="entry name" value="NusB"/>
    <property type="match status" value="1"/>
</dbReference>
<dbReference type="SUPFAM" id="SSF48013">
    <property type="entry name" value="NusB-like"/>
    <property type="match status" value="1"/>
</dbReference>
<dbReference type="GO" id="GO:0003723">
    <property type="term" value="F:RNA binding"/>
    <property type="evidence" value="ECO:0007669"/>
    <property type="project" value="UniProtKB-UniRule"/>
</dbReference>
<dbReference type="OrthoDB" id="9789556at2"/>
<protein>
    <recommendedName>
        <fullName evidence="6">Transcription antitermination protein NusB</fullName>
    </recommendedName>
    <alternativeName>
        <fullName evidence="6">Antitermination factor NusB</fullName>
    </alternativeName>
</protein>
<keyword evidence="2 6" id="KW-0889">Transcription antitermination</keyword>
<gene>
    <name evidence="6 8" type="primary">nusB</name>
    <name evidence="8" type="ORF">FEF65_05475</name>
</gene>
<comment type="similarity">
    <text evidence="1 6">Belongs to the NusB family.</text>
</comment>
<keyword evidence="4 6" id="KW-0805">Transcription regulation</keyword>
<keyword evidence="3 6" id="KW-0694">RNA-binding</keyword>
<dbReference type="InterPro" id="IPR006027">
    <property type="entry name" value="NusB_RsmB_TIM44"/>
</dbReference>